<comment type="caution">
    <text evidence="2">The sequence shown here is derived from an EMBL/GenBank/DDBJ whole genome shotgun (WGS) entry which is preliminary data.</text>
</comment>
<evidence type="ECO:0000256" key="1">
    <source>
        <dbReference type="SAM" id="MobiDB-lite"/>
    </source>
</evidence>
<gene>
    <name evidence="2" type="ORF">Tasa_041_043</name>
</gene>
<evidence type="ECO:0000313" key="3">
    <source>
        <dbReference type="Proteomes" id="UP000032679"/>
    </source>
</evidence>
<reference evidence="2 3" key="1">
    <citation type="submission" date="2012-10" db="EMBL/GenBank/DDBJ databases">
        <title>Genome sequencing of Tanticharoenia sakaeratensis NBRC 103193.</title>
        <authorList>
            <person name="Azuma Y."/>
            <person name="Hadano H."/>
            <person name="Hirakawa H."/>
            <person name="Matsushita K."/>
        </authorList>
    </citation>
    <scope>NUCLEOTIDE SEQUENCE [LARGE SCALE GENOMIC DNA]</scope>
    <source>
        <strain evidence="2 3">NBRC 103193</strain>
    </source>
</reference>
<dbReference type="STRING" id="1231623.Tasa_041_043"/>
<feature type="compositionally biased region" description="Basic and acidic residues" evidence="1">
    <location>
        <begin position="1"/>
        <end position="10"/>
    </location>
</feature>
<dbReference type="EMBL" id="BALE01000041">
    <property type="protein sequence ID" value="GAN55248.1"/>
    <property type="molecule type" value="Genomic_DNA"/>
</dbReference>
<proteinExistence type="predicted"/>
<keyword evidence="3" id="KW-1185">Reference proteome</keyword>
<evidence type="ECO:0000313" key="2">
    <source>
        <dbReference type="EMBL" id="GAN55248.1"/>
    </source>
</evidence>
<dbReference type="RefSeq" id="WP_048850235.1">
    <property type="nucleotide sequence ID" value="NZ_BAQF01000022.1"/>
</dbReference>
<sequence length="103" mass="11194">MPRGHYDRTAARAKRASLAPVEAPPSPLDLGEAPEDACEPRQNGPMRVVQAHGYREARFNRGVFHWAAGEIITNPDEIAHLIERGAKLEPVACPEAPHSAPTP</sequence>
<protein>
    <submittedName>
        <fullName evidence="2">Uncharacterized protein</fullName>
    </submittedName>
</protein>
<dbReference type="AlphaFoldDB" id="A0A0D6MPQ0"/>
<organism evidence="2 3">
    <name type="scientific">Tanticharoenia sakaeratensis NBRC 103193</name>
    <dbReference type="NCBI Taxonomy" id="1231623"/>
    <lineage>
        <taxon>Bacteria</taxon>
        <taxon>Pseudomonadati</taxon>
        <taxon>Pseudomonadota</taxon>
        <taxon>Alphaproteobacteria</taxon>
        <taxon>Acetobacterales</taxon>
        <taxon>Acetobacteraceae</taxon>
        <taxon>Tanticharoenia</taxon>
    </lineage>
</organism>
<accession>A0A0D6MPQ0</accession>
<feature type="region of interest" description="Disordered" evidence="1">
    <location>
        <begin position="1"/>
        <end position="43"/>
    </location>
</feature>
<name>A0A0D6MPQ0_9PROT</name>
<dbReference type="Proteomes" id="UP000032679">
    <property type="component" value="Unassembled WGS sequence"/>
</dbReference>